<dbReference type="InterPro" id="IPR051544">
    <property type="entry name" value="TPS_OM_transporter"/>
</dbReference>
<evidence type="ECO:0000256" key="1">
    <source>
        <dbReference type="ARBA" id="ARBA00004442"/>
    </source>
</evidence>
<dbReference type="RefSeq" id="WP_132953865.1">
    <property type="nucleotide sequence ID" value="NZ_CP091507.1"/>
</dbReference>
<dbReference type="AlphaFoldDB" id="A0AAE9KI57"/>
<dbReference type="Gene3D" id="3.10.20.310">
    <property type="entry name" value="membrane protein fhac"/>
    <property type="match status" value="1"/>
</dbReference>
<feature type="domain" description="Haemolysin activator HlyB C-terminal" evidence="9">
    <location>
        <begin position="218"/>
        <end position="545"/>
    </location>
</feature>
<dbReference type="Pfam" id="PF08479">
    <property type="entry name" value="POTRA_2"/>
    <property type="match status" value="1"/>
</dbReference>
<dbReference type="EMBL" id="CP091507">
    <property type="protein sequence ID" value="UOO79622.1"/>
    <property type="molecule type" value="Genomic_DNA"/>
</dbReference>
<dbReference type="GO" id="GO:0006811">
    <property type="term" value="P:monoatomic ion transport"/>
    <property type="evidence" value="ECO:0007669"/>
    <property type="project" value="UniProtKB-KW"/>
</dbReference>
<evidence type="ECO:0000256" key="8">
    <source>
        <dbReference type="SAM" id="SignalP"/>
    </source>
</evidence>
<evidence type="ECO:0000259" key="9">
    <source>
        <dbReference type="Pfam" id="PF03865"/>
    </source>
</evidence>
<dbReference type="InterPro" id="IPR035251">
    <property type="entry name" value="ShlB_POTRA"/>
</dbReference>
<evidence type="ECO:0000256" key="4">
    <source>
        <dbReference type="ARBA" id="ARBA00022692"/>
    </source>
</evidence>
<dbReference type="PANTHER" id="PTHR34597:SF3">
    <property type="entry name" value="OUTER MEMBRANE TRANSPORTER CDIB"/>
    <property type="match status" value="1"/>
</dbReference>
<dbReference type="GO" id="GO:0098046">
    <property type="term" value="C:type V protein secretion system complex"/>
    <property type="evidence" value="ECO:0007669"/>
    <property type="project" value="TreeGrafter"/>
</dbReference>
<dbReference type="Gene3D" id="2.40.160.50">
    <property type="entry name" value="membrane protein fhac: a member of the omp85/tpsb transporter family"/>
    <property type="match status" value="1"/>
</dbReference>
<evidence type="ECO:0000256" key="6">
    <source>
        <dbReference type="ARBA" id="ARBA00023136"/>
    </source>
</evidence>
<keyword evidence="3" id="KW-1134">Transmembrane beta strand</keyword>
<dbReference type="GO" id="GO:0046819">
    <property type="term" value="P:protein secretion by the type V secretion system"/>
    <property type="evidence" value="ECO:0007669"/>
    <property type="project" value="TreeGrafter"/>
</dbReference>
<organism evidence="13 15">
    <name type="scientific">Uruburuella suis</name>
    <dbReference type="NCBI Taxonomy" id="252130"/>
    <lineage>
        <taxon>Bacteria</taxon>
        <taxon>Pseudomonadati</taxon>
        <taxon>Pseudomonadota</taxon>
        <taxon>Betaproteobacteria</taxon>
        <taxon>Neisseriales</taxon>
        <taxon>Neisseriaceae</taxon>
        <taxon>Uruburuella</taxon>
    </lineage>
</organism>
<evidence type="ECO:0000256" key="5">
    <source>
        <dbReference type="ARBA" id="ARBA00023065"/>
    </source>
</evidence>
<dbReference type="Proteomes" id="UP000829756">
    <property type="component" value="Chromosome"/>
</dbReference>
<comment type="similarity">
    <text evidence="2">Belongs to the TPS (TC 1.B.20) family.</text>
</comment>
<evidence type="ECO:0000259" key="11">
    <source>
        <dbReference type="Pfam" id="PF17287"/>
    </source>
</evidence>
<keyword evidence="6" id="KW-0472">Membrane</keyword>
<dbReference type="GO" id="GO:0008320">
    <property type="term" value="F:protein transmembrane transporter activity"/>
    <property type="evidence" value="ECO:0007669"/>
    <property type="project" value="TreeGrafter"/>
</dbReference>
<keyword evidence="8" id="KW-0732">Signal</keyword>
<keyword evidence="5" id="KW-0813">Transport</keyword>
<dbReference type="InterPro" id="IPR013686">
    <property type="entry name" value="Polypept-transport_assoc_ShlB"/>
</dbReference>
<reference evidence="13" key="3">
    <citation type="journal article" date="2022" name="Res Sq">
        <title>Evolution of multicellular longitudinally dividing oral cavity symbionts (Neisseriaceae).</title>
        <authorList>
            <person name="Nyongesa S."/>
            <person name="Weber P."/>
            <person name="Bernet E."/>
            <person name="Pullido F."/>
            <person name="Nieckarz M."/>
            <person name="Delaby M."/>
            <person name="Nieves C."/>
            <person name="Viehboeck T."/>
            <person name="Krause N."/>
            <person name="Rivera-Millot A."/>
            <person name="Nakamura A."/>
            <person name="Vischer N."/>
            <person name="VanNieuwenhze M."/>
            <person name="Brun Y."/>
            <person name="Cava F."/>
            <person name="Bulgheresi S."/>
            <person name="Veyrier F."/>
        </authorList>
    </citation>
    <scope>NUCLEOTIDE SEQUENCE</scope>
    <source>
        <strain evidence="13">1258/02</strain>
    </source>
</reference>
<dbReference type="EMBL" id="SLXE01000013">
    <property type="protein sequence ID" value="TCP06118.1"/>
    <property type="molecule type" value="Genomic_DNA"/>
</dbReference>
<gene>
    <name evidence="12" type="ORF">EV680_11340</name>
    <name evidence="13" type="ORF">LVJ78_00875</name>
</gene>
<name>A0AAE9KI57_9NEIS</name>
<feature type="domain" description="ShlB POTRA" evidence="11">
    <location>
        <begin position="165"/>
        <end position="213"/>
    </location>
</feature>
<protein>
    <submittedName>
        <fullName evidence="12">Hemolysin activation/secretion protein</fullName>
    </submittedName>
    <submittedName>
        <fullName evidence="13">ShlB/FhaC/HecB family hemolysin secretion/activation protein</fullName>
    </submittedName>
</protein>
<evidence type="ECO:0000313" key="14">
    <source>
        <dbReference type="Proteomes" id="UP000294721"/>
    </source>
</evidence>
<feature type="chain" id="PRO_5042007349" evidence="8">
    <location>
        <begin position="26"/>
        <end position="584"/>
    </location>
</feature>
<dbReference type="Pfam" id="PF03865">
    <property type="entry name" value="ShlB"/>
    <property type="match status" value="1"/>
</dbReference>
<dbReference type="GO" id="GO:0009279">
    <property type="term" value="C:cell outer membrane"/>
    <property type="evidence" value="ECO:0007669"/>
    <property type="project" value="UniProtKB-SubCell"/>
</dbReference>
<comment type="subcellular location">
    <subcellularLocation>
        <location evidence="1">Cell outer membrane</location>
    </subcellularLocation>
</comment>
<dbReference type="PANTHER" id="PTHR34597">
    <property type="entry name" value="SLR1661 PROTEIN"/>
    <property type="match status" value="1"/>
</dbReference>
<dbReference type="InterPro" id="IPR005565">
    <property type="entry name" value="Hemolysn_activator_HlyB_C"/>
</dbReference>
<dbReference type="PIRSF" id="PIRSF029745">
    <property type="entry name" value="FhaC"/>
    <property type="match status" value="1"/>
</dbReference>
<keyword evidence="5" id="KW-0406">Ion transport</keyword>
<reference evidence="13" key="2">
    <citation type="submission" date="2021-12" db="EMBL/GenBank/DDBJ databases">
        <authorList>
            <person name="Veyrier F.J."/>
        </authorList>
    </citation>
    <scope>NUCLEOTIDE SEQUENCE</scope>
    <source>
        <strain evidence="13">1258/02</strain>
    </source>
</reference>
<proteinExistence type="inferred from homology"/>
<dbReference type="InterPro" id="IPR027282">
    <property type="entry name" value="TPS"/>
</dbReference>
<reference evidence="12 14" key="1">
    <citation type="submission" date="2019-03" db="EMBL/GenBank/DDBJ databases">
        <title>Genomic Encyclopedia of Type Strains, Phase IV (KMG-IV): sequencing the most valuable type-strain genomes for metagenomic binning, comparative biology and taxonomic classification.</title>
        <authorList>
            <person name="Goeker M."/>
        </authorList>
    </citation>
    <scope>NUCLEOTIDE SEQUENCE [LARGE SCALE GENOMIC DNA]</scope>
    <source>
        <strain evidence="12 14">DSM 17474</strain>
    </source>
</reference>
<evidence type="ECO:0000256" key="2">
    <source>
        <dbReference type="ARBA" id="ARBA00009055"/>
    </source>
</evidence>
<dbReference type="Proteomes" id="UP000294721">
    <property type="component" value="Unassembled WGS sequence"/>
</dbReference>
<keyword evidence="14" id="KW-1185">Reference proteome</keyword>
<dbReference type="KEGG" id="usu:LVJ78_00875"/>
<sequence>MHLITNVIKYAAVFTFLVYPHAASANDADTEFNRNQQRQQQLDNRLIPDVDVRLGGDLPARAPFKLGAPESPCMAVQEITLNDAPDEFAFIVPTLVKQSGFIPGMCLGSKRLQHLQTLAQNIAIAKGFLTSQVYIAPQDLASGRLKLSVEPGRLGSIRYEENQGDAASVGRISAFANKFPNQSGDILNLRDLEQGLENLRRLPSVAADIRIEPGEMEGQSDIVVSWQQPRPLRFNINANDAGSKTTGKYQGSLALSLDNPLGLSDLFYASYSHDLGHKASYTDAEGITTGSGTRGYSLHYSVPVGHWLFAWNHNGYRYHEAVEGIHTNLDYNGKSHHSNISASRVVFRNARHKTTLGAKLWQQQSQKYYDNNEIEVQRRRTAGWAADIDHRAQLGWGSLYGSLAYKRGTGMRGSLKAPEEFNEENDIIPGTSRMKIIHATLGAAVPFQIGRHYFSYDGEIFAQWNKSPLVSQDHLAIGSRYTVRGFDGERNLSGERGWYGQNNLNWHYLPEHQAYLGLDYGRVSGLSTRGLPAQKLAGAVIGLKGAQALGGLLSYDVFIGKPLSKPAHFQTERTTYGFNLNYSF</sequence>
<evidence type="ECO:0000256" key="7">
    <source>
        <dbReference type="ARBA" id="ARBA00023237"/>
    </source>
</evidence>
<evidence type="ECO:0000256" key="3">
    <source>
        <dbReference type="ARBA" id="ARBA00022452"/>
    </source>
</evidence>
<evidence type="ECO:0000259" key="10">
    <source>
        <dbReference type="Pfam" id="PF08479"/>
    </source>
</evidence>
<feature type="domain" description="Polypeptide-transport-associated ShlB-type" evidence="10">
    <location>
        <begin position="103"/>
        <end position="152"/>
    </location>
</feature>
<evidence type="ECO:0000313" key="13">
    <source>
        <dbReference type="EMBL" id="UOO79622.1"/>
    </source>
</evidence>
<keyword evidence="7" id="KW-0998">Cell outer membrane</keyword>
<evidence type="ECO:0000313" key="12">
    <source>
        <dbReference type="EMBL" id="TCP06118.1"/>
    </source>
</evidence>
<dbReference type="Pfam" id="PF17287">
    <property type="entry name" value="POTRA_3"/>
    <property type="match status" value="1"/>
</dbReference>
<evidence type="ECO:0000313" key="15">
    <source>
        <dbReference type="Proteomes" id="UP000829756"/>
    </source>
</evidence>
<accession>A0AAE9KI57</accession>
<dbReference type="FunFam" id="2.40.160.50:FF:000009">
    <property type="entry name" value="Putative hemolysin activator protein"/>
    <property type="match status" value="1"/>
</dbReference>
<keyword evidence="4" id="KW-0812">Transmembrane</keyword>
<feature type="signal peptide" evidence="8">
    <location>
        <begin position="1"/>
        <end position="25"/>
    </location>
</feature>